<accession>A0ACC6U4A6</accession>
<dbReference type="Proteomes" id="UP001558850">
    <property type="component" value="Unassembled WGS sequence"/>
</dbReference>
<keyword evidence="2" id="KW-1185">Reference proteome</keyword>
<name>A0ACC6U4A6_9BURK</name>
<reference evidence="1" key="1">
    <citation type="submission" date="2024-07" db="EMBL/GenBank/DDBJ databases">
        <title>A survey of Mimosa microsymbionts across Brazilian biomes reveals a high diversity of Paraburkholderia nodulating endemic species, but also that Cupriavidus is common as a symbiont of widespread species.</title>
        <authorList>
            <person name="Rouws L."/>
            <person name="Barauna A."/>
            <person name="Beukes C."/>
            <person name="Rouws J.R.C."/>
            <person name="De Faria S.M."/>
            <person name="Gross E."/>
            <person name="Bueno Dos Reis Junior F."/>
            <person name="Simon M.F."/>
            <person name="Maluk M."/>
            <person name="Odee D.W."/>
            <person name="Kenicer G."/>
            <person name="Young J.P.W."/>
            <person name="Reis V.M."/>
            <person name="Zilli J."/>
            <person name="James E.K."/>
        </authorList>
    </citation>
    <scope>NUCLEOTIDE SEQUENCE</scope>
    <source>
        <strain evidence="1">EG181B</strain>
    </source>
</reference>
<proteinExistence type="predicted"/>
<sequence>MGKTKNLLQTARLLDVSYTCILKRAPEYAAQLVQRGREARHKAKIEGEKARFNAYWQSFQELCRENKRPTGKRVVMRMFQRTGKRRSTALKLPREARELVPTGQLRPAINFGNPILATRDPKTGEPCGVSVYLATKLAALIDAPLQLILYDGAGEVVAGSERDEWDVAFVARDPLRGKEIEQTRPYLLIEGAYLFPERCQRAMRYQQASGSSSNMMPLVFRGCGCCQGVSW</sequence>
<evidence type="ECO:0000313" key="1">
    <source>
        <dbReference type="EMBL" id="MEX3934387.1"/>
    </source>
</evidence>
<dbReference type="EMBL" id="JBFRCH010000013">
    <property type="protein sequence ID" value="MEX3934387.1"/>
    <property type="molecule type" value="Genomic_DNA"/>
</dbReference>
<evidence type="ECO:0000313" key="2">
    <source>
        <dbReference type="Proteomes" id="UP001558850"/>
    </source>
</evidence>
<comment type="caution">
    <text evidence="1">The sequence shown here is derived from an EMBL/GenBank/DDBJ whole genome shotgun (WGS) entry which is preliminary data.</text>
</comment>
<gene>
    <name evidence="1" type="ORF">AB4Y32_21780</name>
</gene>
<protein>
    <submittedName>
        <fullName evidence="1">Uncharacterized protein</fullName>
    </submittedName>
</protein>
<organism evidence="1 2">
    <name type="scientific">Paraburkholderia phymatum</name>
    <dbReference type="NCBI Taxonomy" id="148447"/>
    <lineage>
        <taxon>Bacteria</taxon>
        <taxon>Pseudomonadati</taxon>
        <taxon>Pseudomonadota</taxon>
        <taxon>Betaproteobacteria</taxon>
        <taxon>Burkholderiales</taxon>
        <taxon>Burkholderiaceae</taxon>
        <taxon>Paraburkholderia</taxon>
    </lineage>
</organism>